<dbReference type="EMBL" id="FNDQ01000004">
    <property type="protein sequence ID" value="SDH46397.1"/>
    <property type="molecule type" value="Genomic_DNA"/>
</dbReference>
<evidence type="ECO:0000313" key="2">
    <source>
        <dbReference type="Proteomes" id="UP000243588"/>
    </source>
</evidence>
<name>A0A1G8CLH5_9FLAO</name>
<keyword evidence="2" id="KW-1185">Reference proteome</keyword>
<organism evidence="1 2">
    <name type="scientific">Myroides phaeus</name>
    <dbReference type="NCBI Taxonomy" id="702745"/>
    <lineage>
        <taxon>Bacteria</taxon>
        <taxon>Pseudomonadati</taxon>
        <taxon>Bacteroidota</taxon>
        <taxon>Flavobacteriia</taxon>
        <taxon>Flavobacteriales</taxon>
        <taxon>Flavobacteriaceae</taxon>
        <taxon>Myroides</taxon>
    </lineage>
</organism>
<sequence length="126" mass="14346">MKEIIYFIVLSFSLLCFGLTSTNQNRGGIRGEVNSTVHFSTTKVSSEHIYKVSQHPHVGIELELSEDTNTAEFIGLLIEDALAYFFFNNVDYSPRGLPNGQNEQCAHLLQYRAKYILYHSFKLPIV</sequence>
<dbReference type="Proteomes" id="UP000243588">
    <property type="component" value="Unassembled WGS sequence"/>
</dbReference>
<reference evidence="2" key="1">
    <citation type="submission" date="2016-10" db="EMBL/GenBank/DDBJ databases">
        <authorList>
            <person name="Varghese N."/>
            <person name="Submissions S."/>
        </authorList>
    </citation>
    <scope>NUCLEOTIDE SEQUENCE [LARGE SCALE GENOMIC DNA]</scope>
    <source>
        <strain evidence="2">DSM 23313</strain>
    </source>
</reference>
<dbReference type="STRING" id="702745.SAMN05421818_104115"/>
<evidence type="ECO:0000313" key="1">
    <source>
        <dbReference type="EMBL" id="SDH46397.1"/>
    </source>
</evidence>
<gene>
    <name evidence="1" type="ORF">SAMN05421818_104115</name>
</gene>
<accession>A0A1G8CLH5</accession>
<dbReference type="AlphaFoldDB" id="A0A1G8CLH5"/>
<protein>
    <submittedName>
        <fullName evidence="1">Uncharacterized protein</fullName>
    </submittedName>
</protein>
<dbReference type="RefSeq" id="WP_090406270.1">
    <property type="nucleotide sequence ID" value="NZ_FNDQ01000004.1"/>
</dbReference>
<proteinExistence type="predicted"/>